<dbReference type="InterPro" id="IPR052379">
    <property type="entry name" value="Type_VII_TA_RNase"/>
</dbReference>
<sequence>MLLLYEVDTARIQAQLAYLERCCQVMDQVQDLPNETAFFAASRAVHIAMECVIDVGSVMIDGFIMRDPGGYEDIIDIMEDERVIPAAGARQLKEWVSLRDRCLRHYTEVSPDELRAVMAEKELFRSFIRWVQQYLERELGRNH</sequence>
<dbReference type="AlphaFoldDB" id="A0A2T4Z748"/>
<dbReference type="GO" id="GO:0004540">
    <property type="term" value="F:RNA nuclease activity"/>
    <property type="evidence" value="ECO:0007669"/>
    <property type="project" value="InterPro"/>
</dbReference>
<comment type="similarity">
    <text evidence="4">Belongs to the HepT RNase toxin family.</text>
</comment>
<evidence type="ECO:0000256" key="3">
    <source>
        <dbReference type="ARBA" id="ARBA00022801"/>
    </source>
</evidence>
<dbReference type="GO" id="GO:0016787">
    <property type="term" value="F:hydrolase activity"/>
    <property type="evidence" value="ECO:0007669"/>
    <property type="project" value="UniProtKB-KW"/>
</dbReference>
<dbReference type="EMBL" id="PZZP01000001">
    <property type="protein sequence ID" value="PTM57685.1"/>
    <property type="molecule type" value="Genomic_DNA"/>
</dbReference>
<dbReference type="GO" id="GO:0110001">
    <property type="term" value="C:toxin-antitoxin complex"/>
    <property type="evidence" value="ECO:0007669"/>
    <property type="project" value="InterPro"/>
</dbReference>
<dbReference type="Proteomes" id="UP000241639">
    <property type="component" value="Unassembled WGS sequence"/>
</dbReference>
<dbReference type="PANTHER" id="PTHR33397">
    <property type="entry name" value="UPF0331 PROTEIN YUTE"/>
    <property type="match status" value="1"/>
</dbReference>
<evidence type="ECO:0000256" key="1">
    <source>
        <dbReference type="ARBA" id="ARBA00022649"/>
    </source>
</evidence>
<dbReference type="OrthoDB" id="2375467at2"/>
<dbReference type="PANTHER" id="PTHR33397:SF5">
    <property type="entry name" value="RNASE YUTE-RELATED"/>
    <property type="match status" value="1"/>
</dbReference>
<dbReference type="Pfam" id="PF01934">
    <property type="entry name" value="HepT-like"/>
    <property type="match status" value="1"/>
</dbReference>
<evidence type="ECO:0000313" key="6">
    <source>
        <dbReference type="Proteomes" id="UP000241639"/>
    </source>
</evidence>
<dbReference type="RefSeq" id="WP_107724565.1">
    <property type="nucleotide sequence ID" value="NZ_PZZP01000001.1"/>
</dbReference>
<name>A0A2T4Z748_9BACL</name>
<keyword evidence="6" id="KW-1185">Reference proteome</keyword>
<reference evidence="5 6" key="1">
    <citation type="submission" date="2018-04" db="EMBL/GenBank/DDBJ databases">
        <title>Genomic Encyclopedia of Archaeal and Bacterial Type Strains, Phase II (KMG-II): from individual species to whole genera.</title>
        <authorList>
            <person name="Goeker M."/>
        </authorList>
    </citation>
    <scope>NUCLEOTIDE SEQUENCE [LARGE SCALE GENOMIC DNA]</scope>
    <source>
        <strain evidence="5 6">DSM 45169</strain>
    </source>
</reference>
<dbReference type="Gene3D" id="1.20.120.580">
    <property type="entry name" value="bsu32300-like"/>
    <property type="match status" value="1"/>
</dbReference>
<gene>
    <name evidence="5" type="ORF">C8J48_0236</name>
</gene>
<evidence type="ECO:0000256" key="4">
    <source>
        <dbReference type="ARBA" id="ARBA00024207"/>
    </source>
</evidence>
<keyword evidence="1" id="KW-1277">Toxin-antitoxin system</keyword>
<protein>
    <submittedName>
        <fullName evidence="5">Uncharacterized protein YutE (UPF0331/DUF86 family)</fullName>
    </submittedName>
</protein>
<dbReference type="InterPro" id="IPR037038">
    <property type="entry name" value="HepT-like_sf"/>
</dbReference>
<accession>A0A2T4Z748</accession>
<keyword evidence="2" id="KW-0540">Nuclease</keyword>
<evidence type="ECO:0000256" key="2">
    <source>
        <dbReference type="ARBA" id="ARBA00022722"/>
    </source>
</evidence>
<keyword evidence="3" id="KW-0378">Hydrolase</keyword>
<organism evidence="5 6">
    <name type="scientific">Desmospora activa DSM 45169</name>
    <dbReference type="NCBI Taxonomy" id="1121389"/>
    <lineage>
        <taxon>Bacteria</taxon>
        <taxon>Bacillati</taxon>
        <taxon>Bacillota</taxon>
        <taxon>Bacilli</taxon>
        <taxon>Bacillales</taxon>
        <taxon>Thermoactinomycetaceae</taxon>
        <taxon>Desmospora</taxon>
    </lineage>
</organism>
<dbReference type="InterPro" id="IPR008201">
    <property type="entry name" value="HepT-like"/>
</dbReference>
<proteinExistence type="inferred from homology"/>
<comment type="caution">
    <text evidence="5">The sequence shown here is derived from an EMBL/GenBank/DDBJ whole genome shotgun (WGS) entry which is preliminary data.</text>
</comment>
<evidence type="ECO:0000313" key="5">
    <source>
        <dbReference type="EMBL" id="PTM57685.1"/>
    </source>
</evidence>